<feature type="compositionally biased region" description="Polar residues" evidence="1">
    <location>
        <begin position="387"/>
        <end position="397"/>
    </location>
</feature>
<reference evidence="3" key="1">
    <citation type="journal article" date="2020" name="Stud. Mycol.">
        <title>101 Dothideomycetes genomes: a test case for predicting lifestyles and emergence of pathogens.</title>
        <authorList>
            <person name="Haridas S."/>
            <person name="Albert R."/>
            <person name="Binder M."/>
            <person name="Bloem J."/>
            <person name="Labutti K."/>
            <person name="Salamov A."/>
            <person name="Andreopoulos B."/>
            <person name="Baker S."/>
            <person name="Barry K."/>
            <person name="Bills G."/>
            <person name="Bluhm B."/>
            <person name="Cannon C."/>
            <person name="Castanera R."/>
            <person name="Culley D."/>
            <person name="Daum C."/>
            <person name="Ezra D."/>
            <person name="Gonzalez J."/>
            <person name="Henrissat B."/>
            <person name="Kuo A."/>
            <person name="Liang C."/>
            <person name="Lipzen A."/>
            <person name="Lutzoni F."/>
            <person name="Magnuson J."/>
            <person name="Mondo S."/>
            <person name="Nolan M."/>
            <person name="Ohm R."/>
            <person name="Pangilinan J."/>
            <person name="Park H.-J."/>
            <person name="Ramirez L."/>
            <person name="Alfaro M."/>
            <person name="Sun H."/>
            <person name="Tritt A."/>
            <person name="Yoshinaga Y."/>
            <person name="Zwiers L.-H."/>
            <person name="Turgeon B."/>
            <person name="Goodwin S."/>
            <person name="Spatafora J."/>
            <person name="Crous P."/>
            <person name="Grigoriev I."/>
        </authorList>
    </citation>
    <scope>NUCLEOTIDE SEQUENCE</scope>
    <source>
        <strain evidence="3">CBS 130266</strain>
    </source>
</reference>
<dbReference type="InterPro" id="IPR004305">
    <property type="entry name" value="Thiaminase-2/PQQC"/>
</dbReference>
<dbReference type="Proteomes" id="UP000800235">
    <property type="component" value="Unassembled WGS sequence"/>
</dbReference>
<feature type="compositionally biased region" description="Gly residues" evidence="1">
    <location>
        <begin position="400"/>
        <end position="423"/>
    </location>
</feature>
<dbReference type="PANTHER" id="PTHR41813:SF2">
    <property type="entry name" value="REGULATOR PAB1642, PUTATIVE (AFU_ORTHOLOGUE AFUA_3G11955)-RELATED"/>
    <property type="match status" value="1"/>
</dbReference>
<comment type="caution">
    <text evidence="3">The sequence shown here is derived from an EMBL/GenBank/DDBJ whole genome shotgun (WGS) entry which is preliminary data.</text>
</comment>
<dbReference type="Pfam" id="PF03070">
    <property type="entry name" value="TENA_THI-4"/>
    <property type="match status" value="1"/>
</dbReference>
<sequence length="423" mass="46153">MPRHANPDIRRAFQEFQDTDSPSKCLKVRCTHCGYTRAKNTTRQIEHLQECQVYLDSPEASAHLAAQEQVQVTPESQRSMLNGTHPNPNLQVHRRGPNANKRSREGVPIAPATSNNNTPQRSGSQAFTPSLTTHLLNNNAAVFNAGTQQPFLSHAGCGTLAAAPLAQWMVQDGHYTRGYIQFLGSLIAKIRLPSVPNSQFHPMYRTLDLLISALNNIRREMSFFEITATKYGIQLSDDPPTPITRGYVDLFNSVSSPSASLLEGMVVLWATEHCYRSAWLYAASFTSTMTGPTASQDNHIAALHQSLIPNWTSPAFSKFVDACRGLVDELANSSTMPNGKEEMLRCEQVFRQICWLEERFWPDVDGMGEEDESSRYEDAFGGPSSLGPINSNGQQNMGGDATGGAAFGGALNGIGEAAGGSSS</sequence>
<organism evidence="3 4">
    <name type="scientific">Tothia fuscella</name>
    <dbReference type="NCBI Taxonomy" id="1048955"/>
    <lineage>
        <taxon>Eukaryota</taxon>
        <taxon>Fungi</taxon>
        <taxon>Dikarya</taxon>
        <taxon>Ascomycota</taxon>
        <taxon>Pezizomycotina</taxon>
        <taxon>Dothideomycetes</taxon>
        <taxon>Pleosporomycetidae</taxon>
        <taxon>Venturiales</taxon>
        <taxon>Cylindrosympodiaceae</taxon>
        <taxon>Tothia</taxon>
    </lineage>
</organism>
<dbReference type="EMBL" id="MU007039">
    <property type="protein sequence ID" value="KAF2430334.1"/>
    <property type="molecule type" value="Genomic_DNA"/>
</dbReference>
<feature type="domain" description="Thiaminase-2/PQQC" evidence="2">
    <location>
        <begin position="150"/>
        <end position="362"/>
    </location>
</feature>
<dbReference type="PANTHER" id="PTHR41813">
    <property type="entry name" value="REGULATOR PAB1642, PUTATIVE (AFU_ORTHOLOGUE AFUA_3G11955)-RELATED"/>
    <property type="match status" value="1"/>
</dbReference>
<evidence type="ECO:0000256" key="1">
    <source>
        <dbReference type="SAM" id="MobiDB-lite"/>
    </source>
</evidence>
<gene>
    <name evidence="3" type="ORF">EJ08DRAFT_239863</name>
</gene>
<dbReference type="SUPFAM" id="SSF48613">
    <property type="entry name" value="Heme oxygenase-like"/>
    <property type="match status" value="1"/>
</dbReference>
<evidence type="ECO:0000259" key="2">
    <source>
        <dbReference type="Pfam" id="PF03070"/>
    </source>
</evidence>
<dbReference type="GO" id="GO:0006772">
    <property type="term" value="P:thiamine metabolic process"/>
    <property type="evidence" value="ECO:0007669"/>
    <property type="project" value="UniProtKB-ARBA"/>
</dbReference>
<feature type="compositionally biased region" description="Polar residues" evidence="1">
    <location>
        <begin position="112"/>
        <end position="126"/>
    </location>
</feature>
<dbReference type="CDD" id="cd19357">
    <property type="entry name" value="TenA_E_At3g16990-like"/>
    <property type="match status" value="1"/>
</dbReference>
<protein>
    <submittedName>
        <fullName evidence="3">Heme oxygenase-like protein</fullName>
    </submittedName>
</protein>
<dbReference type="InterPro" id="IPR053261">
    <property type="entry name" value="Polyketide-peptide_reg"/>
</dbReference>
<keyword evidence="4" id="KW-1185">Reference proteome</keyword>
<evidence type="ECO:0000313" key="3">
    <source>
        <dbReference type="EMBL" id="KAF2430334.1"/>
    </source>
</evidence>
<feature type="region of interest" description="Disordered" evidence="1">
    <location>
        <begin position="74"/>
        <end position="126"/>
    </location>
</feature>
<feature type="region of interest" description="Disordered" evidence="1">
    <location>
        <begin position="368"/>
        <end position="423"/>
    </location>
</feature>
<proteinExistence type="predicted"/>
<accession>A0A9P4NS76</accession>
<dbReference type="InterPro" id="IPR016084">
    <property type="entry name" value="Haem_Oase-like_multi-hlx"/>
</dbReference>
<feature type="compositionally biased region" description="Polar residues" evidence="1">
    <location>
        <begin position="74"/>
        <end position="90"/>
    </location>
</feature>
<dbReference type="AlphaFoldDB" id="A0A9P4NS76"/>
<evidence type="ECO:0000313" key="4">
    <source>
        <dbReference type="Proteomes" id="UP000800235"/>
    </source>
</evidence>
<dbReference type="Gene3D" id="1.20.910.10">
    <property type="entry name" value="Heme oxygenase-like"/>
    <property type="match status" value="1"/>
</dbReference>
<dbReference type="OrthoDB" id="37730at2759"/>
<name>A0A9P4NS76_9PEZI</name>